<dbReference type="GO" id="GO:0030288">
    <property type="term" value="C:outer membrane-bounded periplasmic space"/>
    <property type="evidence" value="ECO:0007669"/>
    <property type="project" value="TreeGrafter"/>
</dbReference>
<dbReference type="GO" id="GO:0017089">
    <property type="term" value="F:glycolipid transfer activity"/>
    <property type="evidence" value="ECO:0007669"/>
    <property type="project" value="TreeGrafter"/>
</dbReference>
<dbReference type="AlphaFoldDB" id="A0A7S7SIH4"/>
<feature type="compositionally biased region" description="Polar residues" evidence="2">
    <location>
        <begin position="521"/>
        <end position="533"/>
    </location>
</feature>
<dbReference type="InterPro" id="IPR052037">
    <property type="entry name" value="LPS_export_LptA"/>
</dbReference>
<dbReference type="Proteomes" id="UP000593892">
    <property type="component" value="Chromosome"/>
</dbReference>
<keyword evidence="5" id="KW-1185">Reference proteome</keyword>
<dbReference type="PANTHER" id="PTHR36504:SF1">
    <property type="entry name" value="LIPOPOLYSACCHARIDE EXPORT SYSTEM PROTEIN LPTA"/>
    <property type="match status" value="1"/>
</dbReference>
<dbReference type="GO" id="GO:0005886">
    <property type="term" value="C:plasma membrane"/>
    <property type="evidence" value="ECO:0007669"/>
    <property type="project" value="InterPro"/>
</dbReference>
<dbReference type="InterPro" id="IPR026265">
    <property type="entry name" value="LptC"/>
</dbReference>
<dbReference type="Pfam" id="PF03968">
    <property type="entry name" value="LptD_N"/>
    <property type="match status" value="2"/>
</dbReference>
<evidence type="ECO:0000256" key="1">
    <source>
        <dbReference type="ARBA" id="ARBA00022729"/>
    </source>
</evidence>
<dbReference type="Pfam" id="PF06835">
    <property type="entry name" value="LptC"/>
    <property type="match status" value="1"/>
</dbReference>
<dbReference type="InterPro" id="IPR005653">
    <property type="entry name" value="OstA-like_N"/>
</dbReference>
<proteinExistence type="predicted"/>
<dbReference type="PANTHER" id="PTHR36504">
    <property type="entry name" value="LIPOPOLYSACCHARIDE EXPORT SYSTEM PROTEIN LPTA"/>
    <property type="match status" value="1"/>
</dbReference>
<gene>
    <name evidence="4" type="primary">lptC</name>
    <name evidence="4" type="ORF">IRI77_25140</name>
</gene>
<dbReference type="EMBL" id="CP063849">
    <property type="protein sequence ID" value="QOY86079.1"/>
    <property type="molecule type" value="Genomic_DNA"/>
</dbReference>
<evidence type="ECO:0000313" key="5">
    <source>
        <dbReference type="Proteomes" id="UP000593892"/>
    </source>
</evidence>
<name>A0A7S7SIH4_PALFE</name>
<dbReference type="GO" id="GO:0015221">
    <property type="term" value="F:lipopolysaccharide transmembrane transporter activity"/>
    <property type="evidence" value="ECO:0007669"/>
    <property type="project" value="InterPro"/>
</dbReference>
<evidence type="ECO:0000259" key="3">
    <source>
        <dbReference type="Pfam" id="PF03968"/>
    </source>
</evidence>
<evidence type="ECO:0000313" key="4">
    <source>
        <dbReference type="EMBL" id="QOY86079.1"/>
    </source>
</evidence>
<protein>
    <submittedName>
        <fullName evidence="4">LPS export ABC transporter periplasmic protein LptC</fullName>
    </submittedName>
</protein>
<dbReference type="KEGG" id="pfer:IRI77_25140"/>
<sequence>MLRRARWLILLAIFSIIGVVSSIFITQRKVNRKKRPHISAPLPANTAFDSPTWEWEKTSGDKTRLKIRSKHMQQIKDPPAILFEDLEMEIHDKTGAKYDLVKSKRASLDQQGGLMYSEGDVEITTNLGVDGAPSGRLLKIRTSGVTLDVKSSKVSTERAASFEFDQGNGECVGATYDPSNRVLFMKSEVKLDWRGKDEKKPPMHLESGTLTYNEVTTEIFLSPYAKLQRAGFTLDAKDTVVILKHGLLDHVEAKSAVGRDQMPARLVEYQADFLNMFFTPKAEIQKLDASEHAKLVSTTPAGKTTVTANRFDMDFDVPGEESKNKEDGSTLKHVLARGQSRVESQAAQKPGAPPKGARILSSEAIELNMRPGGKEIDKVVTLAPGQVEFLAAKKGDRHRIMNGERIWIDYGADNAIEKFRSVKVNTRTESDPKPNDKLKKPVITLTKSQDLQAEFDPKTGQMSRLEQWNNFEYEEGTRRATADKAFMDSDKELITLTGRGRMWDETGSTSADEILLDQKTGDMTATGNVSSTRQPDKKDTSEGMLSSKEPLQARAAKMTTQEKNQKIHYSGNAIMWQASSRLQAREIFIDKTAKTLEATGDVISELPDQRDKPEAAPAAGARKKKANVFTVVKAPAMVYNDKTKLATYTGGVVLDRPDLNVKSSQLRAWFEVEPSKDGGDETKLDHMFADGKVEMVQRSPGRSRTGNGEHAEYYLDEDKIILNGGSPVVVDSKKGTTRGNEIIWYSRQDKLTVDNTGSGQSVSRVNRAEKKK</sequence>
<dbReference type="Gene3D" id="2.60.450.10">
    <property type="entry name" value="Lipopolysaccharide (LPS) transport protein A like domain"/>
    <property type="match status" value="4"/>
</dbReference>
<dbReference type="RefSeq" id="WP_194447748.1">
    <property type="nucleotide sequence ID" value="NZ_CP063849.1"/>
</dbReference>
<feature type="domain" description="Organic solvent tolerance-like N-terminal" evidence="3">
    <location>
        <begin position="447"/>
        <end position="521"/>
    </location>
</feature>
<organism evidence="4 5">
    <name type="scientific">Paludibaculum fermentans</name>
    <dbReference type="NCBI Taxonomy" id="1473598"/>
    <lineage>
        <taxon>Bacteria</taxon>
        <taxon>Pseudomonadati</taxon>
        <taxon>Acidobacteriota</taxon>
        <taxon>Terriglobia</taxon>
        <taxon>Bryobacterales</taxon>
        <taxon>Bryobacteraceae</taxon>
        <taxon>Paludibaculum</taxon>
    </lineage>
</organism>
<reference evidence="4 5" key="1">
    <citation type="submission" date="2020-10" db="EMBL/GenBank/DDBJ databases">
        <title>Complete genome sequence of Paludibaculum fermentans P105T, a facultatively anaerobic acidobacterium capable of dissimilatory Fe(III) reduction.</title>
        <authorList>
            <person name="Dedysh S.N."/>
            <person name="Beletsky A.V."/>
            <person name="Kulichevskaya I.S."/>
            <person name="Mardanov A.V."/>
            <person name="Ravin N.V."/>
        </authorList>
    </citation>
    <scope>NUCLEOTIDE SEQUENCE [LARGE SCALE GENOMIC DNA]</scope>
    <source>
        <strain evidence="4 5">P105</strain>
    </source>
</reference>
<feature type="domain" description="Organic solvent tolerance-like N-terminal" evidence="3">
    <location>
        <begin position="632"/>
        <end position="747"/>
    </location>
</feature>
<feature type="region of interest" description="Disordered" evidence="2">
    <location>
        <begin position="338"/>
        <end position="357"/>
    </location>
</feature>
<dbReference type="GO" id="GO:0009279">
    <property type="term" value="C:cell outer membrane"/>
    <property type="evidence" value="ECO:0007669"/>
    <property type="project" value="TreeGrafter"/>
</dbReference>
<dbReference type="InterPro" id="IPR010664">
    <property type="entry name" value="LipoPS_assembly_LptC-rel"/>
</dbReference>
<keyword evidence="1" id="KW-0732">Signal</keyword>
<accession>A0A7S7SIH4</accession>
<feature type="compositionally biased region" description="Low complexity" evidence="2">
    <location>
        <begin position="345"/>
        <end position="357"/>
    </location>
</feature>
<evidence type="ECO:0000256" key="2">
    <source>
        <dbReference type="SAM" id="MobiDB-lite"/>
    </source>
</evidence>
<feature type="region of interest" description="Disordered" evidence="2">
    <location>
        <begin position="519"/>
        <end position="546"/>
    </location>
</feature>
<dbReference type="NCBIfam" id="TIGR04409">
    <property type="entry name" value="LptC_YrbK"/>
    <property type="match status" value="1"/>
</dbReference>